<dbReference type="InterPro" id="IPR011009">
    <property type="entry name" value="Kinase-like_dom_sf"/>
</dbReference>
<reference evidence="3 4" key="1">
    <citation type="journal article" date="2014" name="BMC Genomics">
        <title>Comparative genome sequencing reveals chemotype-specific gene clusters in the toxigenic black mold Stachybotrys.</title>
        <authorList>
            <person name="Semeiks J."/>
            <person name="Borek D."/>
            <person name="Otwinowski Z."/>
            <person name="Grishin N.V."/>
        </authorList>
    </citation>
    <scope>NUCLEOTIDE SEQUENCE [LARGE SCALE GENOMIC DNA]</scope>
    <source>
        <strain evidence="3 4">IBT 40285</strain>
    </source>
</reference>
<dbReference type="SUPFAM" id="SSF56112">
    <property type="entry name" value="Protein kinase-like (PK-like)"/>
    <property type="match status" value="1"/>
</dbReference>
<comment type="catalytic activity">
    <reaction evidence="2">
        <text>N(6)-D-ribulosyl-L-lysyl-[protein] + ATP = N(6)-(3-O-phospho-D-ribulosyl)-L-lysyl-[protein] + ADP + H(+)</text>
        <dbReference type="Rhea" id="RHEA:48432"/>
        <dbReference type="Rhea" id="RHEA-COMP:12103"/>
        <dbReference type="Rhea" id="RHEA-COMP:12104"/>
        <dbReference type="ChEBI" id="CHEBI:15378"/>
        <dbReference type="ChEBI" id="CHEBI:30616"/>
        <dbReference type="ChEBI" id="CHEBI:90418"/>
        <dbReference type="ChEBI" id="CHEBI:90420"/>
        <dbReference type="ChEBI" id="CHEBI:456216"/>
        <dbReference type="EC" id="2.7.1.172"/>
    </reaction>
    <physiologicalReaction direction="left-to-right" evidence="2">
        <dbReference type="Rhea" id="RHEA:48433"/>
    </physiologicalReaction>
</comment>
<evidence type="ECO:0000313" key="4">
    <source>
        <dbReference type="Proteomes" id="UP000028524"/>
    </source>
</evidence>
<evidence type="ECO:0000313" key="3">
    <source>
        <dbReference type="EMBL" id="KFA66676.1"/>
    </source>
</evidence>
<dbReference type="Pfam" id="PF03881">
    <property type="entry name" value="Fructosamin_kin"/>
    <property type="match status" value="1"/>
</dbReference>
<keyword evidence="4" id="KW-1185">Reference proteome</keyword>
<dbReference type="EC" id="2.7.1.172" evidence="1"/>
<accession>A0A084QRU1</accession>
<dbReference type="EMBL" id="KL660415">
    <property type="protein sequence ID" value="KFA66676.1"/>
    <property type="molecule type" value="Genomic_DNA"/>
</dbReference>
<sequence length="361" mass="40051">MANQTSERVQGIEGNFPVPAAVLAVLPEGAKVVAGERAGTSAWTKTAKVTVELADGSTKRYFLKCATGPTSRAMTEGEWHSADAIDSTVPGLVPKPAGWGEYYSEGEKYYFYLADFHDMDLSAAPEPAEFAALIAKLHTKGTSPNGMFGYAVPTVIGKMERTVTWEANWAASFTHLLEDAIRYDNQTNGLWPAYDAACEQLIKAVIPRLLGVLQSEGRSITPALVHGDLWENNVGVDMDSGDIVVFDPGCTYSHNEFEFGTWRCTWAFHFNSPTYMRHYQRHIEPSEPAEEWEDRNRLYSIHPYLIDSAGHPGSLSRKIAYNDILYLCEKYGPLEELEKYDPDGDVVLTGGYVPFVIEQMA</sequence>
<dbReference type="Gene3D" id="3.90.1200.10">
    <property type="match status" value="1"/>
</dbReference>
<dbReference type="Proteomes" id="UP000028524">
    <property type="component" value="Unassembled WGS sequence"/>
</dbReference>
<dbReference type="HOGENOM" id="CLU_036517_1_2_1"/>
<dbReference type="InterPro" id="IPR016477">
    <property type="entry name" value="Fructo-/Ketosamine-3-kinase"/>
</dbReference>
<organism evidence="3 4">
    <name type="scientific">Stachybotrys chlorohalonatus (strain IBT 40285)</name>
    <dbReference type="NCBI Taxonomy" id="1283841"/>
    <lineage>
        <taxon>Eukaryota</taxon>
        <taxon>Fungi</taxon>
        <taxon>Dikarya</taxon>
        <taxon>Ascomycota</taxon>
        <taxon>Pezizomycotina</taxon>
        <taxon>Sordariomycetes</taxon>
        <taxon>Hypocreomycetidae</taxon>
        <taxon>Hypocreales</taxon>
        <taxon>Stachybotryaceae</taxon>
        <taxon>Stachybotrys</taxon>
    </lineage>
</organism>
<dbReference type="AlphaFoldDB" id="A0A084QRU1"/>
<dbReference type="PANTHER" id="PTHR12149">
    <property type="entry name" value="FRUCTOSAMINE 3 KINASE-RELATED PROTEIN"/>
    <property type="match status" value="1"/>
</dbReference>
<dbReference type="GO" id="GO:0102193">
    <property type="term" value="F:protein-ribulosamine 3-kinase activity"/>
    <property type="evidence" value="ECO:0007669"/>
    <property type="project" value="UniProtKB-EC"/>
</dbReference>
<dbReference type="OrthoDB" id="5772781at2759"/>
<proteinExistence type="predicted"/>
<dbReference type="PANTHER" id="PTHR12149:SF8">
    <property type="entry name" value="PROTEIN-RIBULOSAMINE 3-KINASE"/>
    <property type="match status" value="1"/>
</dbReference>
<dbReference type="OMA" id="AWTKTAK"/>
<gene>
    <name evidence="3" type="ORF">S40285_09199</name>
</gene>
<evidence type="ECO:0000256" key="1">
    <source>
        <dbReference type="ARBA" id="ARBA00011961"/>
    </source>
</evidence>
<dbReference type="InParanoid" id="A0A084QRU1"/>
<evidence type="ECO:0000256" key="2">
    <source>
        <dbReference type="ARBA" id="ARBA00048655"/>
    </source>
</evidence>
<protein>
    <recommendedName>
        <fullName evidence="1">protein-ribulosamine 3-kinase</fullName>
        <ecNumber evidence="1">2.7.1.172</ecNumber>
    </recommendedName>
</protein>
<name>A0A084QRU1_STAC4</name>